<keyword evidence="2" id="KW-1185">Reference proteome</keyword>
<name>A0A0J8D9K5_CLOCY</name>
<accession>A0A0J8D9K5</accession>
<evidence type="ECO:0000313" key="2">
    <source>
        <dbReference type="Proteomes" id="UP000036756"/>
    </source>
</evidence>
<dbReference type="PATRIC" id="fig|1121307.3.peg.56"/>
<gene>
    <name evidence="1" type="ORF">CLCY_10c00520</name>
</gene>
<dbReference type="Proteomes" id="UP000036756">
    <property type="component" value="Unassembled WGS sequence"/>
</dbReference>
<dbReference type="Pfam" id="PF20092">
    <property type="entry name" value="DUF6483"/>
    <property type="match status" value="1"/>
</dbReference>
<protein>
    <submittedName>
        <fullName evidence="1">Uncharacterized protein</fullName>
    </submittedName>
</protein>
<sequence length="125" mass="14646">MYENDYIERIIKSLGRTLVTGVEGSKNVIVEMINESEKTGDLLIPEEGLLELKLRKYVSELEISKAEDMLFEAIELNKSPRYLELALFFYNEINKLDEDTLVKHNFSKQEIINGLEEIKRLYEKE</sequence>
<dbReference type="InterPro" id="IPR045507">
    <property type="entry name" value="DUF6483"/>
</dbReference>
<reference evidence="1 2" key="1">
    <citation type="submission" date="2015-06" db="EMBL/GenBank/DDBJ databases">
        <title>Draft genome sequence of the purine-degrading Clostridium cylindrosporum HC-1 (DSM 605).</title>
        <authorList>
            <person name="Poehlein A."/>
            <person name="Schiel-Bengelsdorf B."/>
            <person name="Bengelsdorf F."/>
            <person name="Daniel R."/>
            <person name="Duerre P."/>
        </authorList>
    </citation>
    <scope>NUCLEOTIDE SEQUENCE [LARGE SCALE GENOMIC DNA]</scope>
    <source>
        <strain evidence="1 2">DSM 605</strain>
    </source>
</reference>
<dbReference type="STRING" id="1121307.CLCY_10c00520"/>
<dbReference type="OrthoDB" id="1650869at2"/>
<dbReference type="RefSeq" id="WP_048569921.1">
    <property type="nucleotide sequence ID" value="NZ_LFVU01000007.1"/>
</dbReference>
<dbReference type="EMBL" id="LFVU01000007">
    <property type="protein sequence ID" value="KMT22507.1"/>
    <property type="molecule type" value="Genomic_DNA"/>
</dbReference>
<proteinExistence type="predicted"/>
<evidence type="ECO:0000313" key="1">
    <source>
        <dbReference type="EMBL" id="KMT22507.1"/>
    </source>
</evidence>
<dbReference type="AlphaFoldDB" id="A0A0J8D9K5"/>
<comment type="caution">
    <text evidence="1">The sequence shown here is derived from an EMBL/GenBank/DDBJ whole genome shotgun (WGS) entry which is preliminary data.</text>
</comment>
<organism evidence="1 2">
    <name type="scientific">Clostridium cylindrosporum DSM 605</name>
    <dbReference type="NCBI Taxonomy" id="1121307"/>
    <lineage>
        <taxon>Bacteria</taxon>
        <taxon>Bacillati</taxon>
        <taxon>Bacillota</taxon>
        <taxon>Clostridia</taxon>
        <taxon>Eubacteriales</taxon>
        <taxon>Clostridiaceae</taxon>
        <taxon>Clostridium</taxon>
    </lineage>
</organism>